<name>A0A250J0A6_9BACT</name>
<evidence type="ECO:0000313" key="2">
    <source>
        <dbReference type="EMBL" id="ATB37409.1"/>
    </source>
</evidence>
<dbReference type="KEGG" id="cfus:CYFUS_002831"/>
<feature type="region of interest" description="Disordered" evidence="1">
    <location>
        <begin position="359"/>
        <end position="381"/>
    </location>
</feature>
<feature type="region of interest" description="Disordered" evidence="1">
    <location>
        <begin position="1611"/>
        <end position="1640"/>
    </location>
</feature>
<gene>
    <name evidence="2" type="ORF">CYFUS_002831</name>
</gene>
<dbReference type="EMBL" id="CP022098">
    <property type="protein sequence ID" value="ATB37409.1"/>
    <property type="molecule type" value="Genomic_DNA"/>
</dbReference>
<feature type="region of interest" description="Disordered" evidence="1">
    <location>
        <begin position="1556"/>
        <end position="1589"/>
    </location>
</feature>
<organism evidence="2 3">
    <name type="scientific">Cystobacter fuscus</name>
    <dbReference type="NCBI Taxonomy" id="43"/>
    <lineage>
        <taxon>Bacteria</taxon>
        <taxon>Pseudomonadati</taxon>
        <taxon>Myxococcota</taxon>
        <taxon>Myxococcia</taxon>
        <taxon>Myxococcales</taxon>
        <taxon>Cystobacterineae</taxon>
        <taxon>Archangiaceae</taxon>
        <taxon>Cystobacter</taxon>
    </lineage>
</organism>
<evidence type="ECO:0000256" key="1">
    <source>
        <dbReference type="SAM" id="MobiDB-lite"/>
    </source>
</evidence>
<protein>
    <submittedName>
        <fullName evidence="2">Uncharacterized protein</fullName>
    </submittedName>
</protein>
<accession>A0A250J0A6</accession>
<proteinExistence type="predicted"/>
<evidence type="ECO:0000313" key="3">
    <source>
        <dbReference type="Proteomes" id="UP000217257"/>
    </source>
</evidence>
<reference evidence="2 3" key="1">
    <citation type="submission" date="2017-06" db="EMBL/GenBank/DDBJ databases">
        <title>Sequencing and comparative analysis of myxobacterial genomes.</title>
        <authorList>
            <person name="Rupp O."/>
            <person name="Goesmann A."/>
            <person name="Sogaard-Andersen L."/>
        </authorList>
    </citation>
    <scope>NUCLEOTIDE SEQUENCE [LARGE SCALE GENOMIC DNA]</scope>
    <source>
        <strain evidence="2 3">DSM 52655</strain>
    </source>
</reference>
<sequence>MRHDADAIKGSEPRLRERFAHIIECLRANNPVVIYTGLGKWNKDLARNPLHIIVIAGYCILQIGGEEQLWLVTADPSSKYGLVSGGLLSAPNANGYRDLGAKIGPDHMIFRIRAGMNLGVSGMKGFASFNLVRAKAFFEKNPETRGSTYDRFLDHSQTPCGRYCYRETRTTAPSEVIDSSFSRPRYSFPLRGNTVSTSPWQGYHNNESLDTGIGGYYVLGLQRNLHGGVHFFPPAEQKLAPVNAAAPGYVVAARLPGDKAPCLQDGVLEAFGNWPGFVLVRHELEEVPSDSQARPRRGTFYSLYMHLSSPVFPPGFADKPSQKPSMLDNYFSQVPWFRELYKRRFGAWVNISGQGAEPGTLRWAQEPVPPSDQEPPKPGGPKRVCKVLADNLSLEDITVCDDKGQVHWLYKAPPANLKAALIALEKGQVITFAEPFFPVEAGELLGFLRPLPGHSAILHGHLKDFEDERNAPAFARKSKEMKVDAGFMHFQVFSPEDAPDNGIKLLVELAEKLDTKDGGKPRFVELKEDTQDNFLELDELKNHLTTTLPPEDQADFNKATHQYFAQSSQSDDGGFGYGPAVANFLDQNTSFAPQAKAPDWESCHRFNYPLTLELETVYLPPPAQNSMVSGGSYELELLFERADGNDWKPMPRPLKGCDCGPFAGSSAGCKPASLKIDAKKLGEAKDRLLSFSLMVPALAERMRLKAASGFVIDQTMSLPGADGRMFVEGITRRWRNVRLIQKNEWVPEHARTVLKKLIAALEEQGQEQPKEEDVSQVAWCDPEKEAHIARIIEGEEKASTPLFSDSGALAPGHLIENLHPVTSVWLLNVLDKQKQAVVRDNWPVPGFRKEDPSPLYFGGVKKAGERHLGESILVTVIDEDYGYDKDNRVTLLARQGAKTLPIASGRQFAPGGNIVQPLPLSFWGDWTLELTDTSTPPKTLSPRHSSELLQTEFSIPRPKLMGELDGEEPIVIEQPIRLADGSWRWFFPFEEPAPLELPGFISLRLSETPQGPGTPRTEAMIPFTARPMSPSEGPPLDDKMFKLDEAKDFIVGLTAEGDKVVTKQKKTLFLIKDRVSFNDCLAAMDIRVGWGLVKGLAVLKEKKLPFELLTLEEDGLSCSLQFDGKPDKHRAALEEQNAEVEKLVTKGKKTTLDVRFASARCEAPRQQALWLFDEACEFVLKNKPTTARSKLGALPYSKYESACRAGQSPRLHVMLVAALGQVAAQNKKLPPLVRIETGGLACVLNVEGKGVADRVRVAAAEAGTFDVDVADPTDKRLLRLTAHPGRKNWLSVSFHPGRLFDLLARGDLPPGAERFYWFDFTALSGLPLLYPFGGETTGEGDGSITRARFEELKAEASDSLRISHPRPGLYRKVGFRPMDPQTRAVLAFKPVPRRGVCELEISACVSGTPEDLNKFTARFSRLLPGSQKWEVLKNFAALKPKKLAVRSGEGVADWLVSARVPYPAGSKAASLEGVHQLKLELVSLDPGADLKSLQAEGKYDFTPRWEGGLKVERKGEVVELRCHAEGVEVPVPGTKDEAAWAVAREFELVIDFDSKDKAPENSASKPKPENIRYATPHPKSPRGGCDPNGDFVATVEVQALVPGVQYQFSVQRPLDAKSKKPRPVRQTDMKPCSAPFKLES</sequence>
<feature type="compositionally biased region" description="Pro residues" evidence="1">
    <location>
        <begin position="367"/>
        <end position="379"/>
    </location>
</feature>
<dbReference type="Proteomes" id="UP000217257">
    <property type="component" value="Chromosome"/>
</dbReference>